<dbReference type="GO" id="GO:0043023">
    <property type="term" value="F:ribosomal large subunit binding"/>
    <property type="evidence" value="ECO:0007669"/>
    <property type="project" value="TreeGrafter"/>
</dbReference>
<comment type="function">
    <text evidence="2">Functions as a ribosomal silencing factor. Interacts with ribosomal protein uL14 (rplN), blocking formation of intersubunit bridge B8. Prevents association of the 30S and 50S ribosomal subunits and the formation of functional ribosomes, thus repressing translation.</text>
</comment>
<dbReference type="Proteomes" id="UP000000379">
    <property type="component" value="Chromosome"/>
</dbReference>
<dbReference type="RefSeq" id="WP_013176551.1">
    <property type="nucleotide sequence ID" value="NC_014221.1"/>
</dbReference>
<dbReference type="GO" id="GO:0005737">
    <property type="term" value="C:cytoplasm"/>
    <property type="evidence" value="ECO:0007669"/>
    <property type="project" value="UniProtKB-SubCell"/>
</dbReference>
<dbReference type="eggNOG" id="COG0799">
    <property type="taxonomic scope" value="Bacteria"/>
</dbReference>
<dbReference type="GO" id="GO:0090071">
    <property type="term" value="P:negative regulation of ribosome biogenesis"/>
    <property type="evidence" value="ECO:0007669"/>
    <property type="project" value="UniProtKB-UniRule"/>
</dbReference>
<dbReference type="SUPFAM" id="SSF81301">
    <property type="entry name" value="Nucleotidyltransferase"/>
    <property type="match status" value="1"/>
</dbReference>
<gene>
    <name evidence="2" type="primary">rsfS</name>
    <name evidence="3" type="ordered locus">Trad_0028</name>
</gene>
<dbReference type="PANTHER" id="PTHR21043:SF0">
    <property type="entry name" value="MITOCHONDRIAL ASSEMBLY OF RIBOSOMAL LARGE SUBUNIT PROTEIN 1"/>
    <property type="match status" value="1"/>
</dbReference>
<accession>D7CWT0</accession>
<dbReference type="STRING" id="649638.Trad_0028"/>
<comment type="similarity">
    <text evidence="1 2">Belongs to the Iojap/RsfS family.</text>
</comment>
<dbReference type="InterPro" id="IPR004394">
    <property type="entry name" value="Iojap/RsfS/C7orf30"/>
</dbReference>
<dbReference type="EMBL" id="CP002049">
    <property type="protein sequence ID" value="ADI13171.1"/>
    <property type="molecule type" value="Genomic_DNA"/>
</dbReference>
<dbReference type="HAMAP" id="MF_01477">
    <property type="entry name" value="Iojap_RsfS"/>
    <property type="match status" value="1"/>
</dbReference>
<dbReference type="Pfam" id="PF02410">
    <property type="entry name" value="RsfS"/>
    <property type="match status" value="1"/>
</dbReference>
<dbReference type="Gene3D" id="3.30.460.10">
    <property type="entry name" value="Beta Polymerase, domain 2"/>
    <property type="match status" value="1"/>
</dbReference>
<evidence type="ECO:0000256" key="2">
    <source>
        <dbReference type="HAMAP-Rule" id="MF_01477"/>
    </source>
</evidence>
<dbReference type="NCBIfam" id="TIGR00090">
    <property type="entry name" value="rsfS_iojap_ybeB"/>
    <property type="match status" value="1"/>
</dbReference>
<dbReference type="GO" id="GO:0042256">
    <property type="term" value="P:cytosolic ribosome assembly"/>
    <property type="evidence" value="ECO:0007669"/>
    <property type="project" value="UniProtKB-UniRule"/>
</dbReference>
<evidence type="ECO:0000313" key="4">
    <source>
        <dbReference type="Proteomes" id="UP000000379"/>
    </source>
</evidence>
<dbReference type="KEGG" id="tra:Trad_0028"/>
<dbReference type="HOGENOM" id="CLU_092688_2_2_0"/>
<reference evidence="4" key="1">
    <citation type="submission" date="2010-05" db="EMBL/GenBank/DDBJ databases">
        <title>The complete genome of Truepera radiovictris DSM 17093.</title>
        <authorList>
            <consortium name="US DOE Joint Genome Institute (JGI-PGF)"/>
            <person name="Lucas S."/>
            <person name="Copeland A."/>
            <person name="Lapidus A."/>
            <person name="Glavina del Rio T."/>
            <person name="Dalin E."/>
            <person name="Tice H."/>
            <person name="Bruce D."/>
            <person name="Goodwin L."/>
            <person name="Pitluck S."/>
            <person name="Kyrpides N."/>
            <person name="Mavromatis K."/>
            <person name="Ovchinnikova G."/>
            <person name="Munk A.C."/>
            <person name="Detter J.C."/>
            <person name="Han C."/>
            <person name="Tapia R."/>
            <person name="Land M."/>
            <person name="Hauser L."/>
            <person name="Markowitz V."/>
            <person name="Cheng J.-F."/>
            <person name="Hugenholtz P."/>
            <person name="Woyke T."/>
            <person name="Wu D."/>
            <person name="Tindall B."/>
            <person name="Pomrenke H.G."/>
            <person name="Brambilla E."/>
            <person name="Klenk H.-P."/>
            <person name="Eisen J.A."/>
        </authorList>
    </citation>
    <scope>NUCLEOTIDE SEQUENCE [LARGE SCALE GENOMIC DNA]</scope>
    <source>
        <strain evidence="4">DSM 17093 / CIP 108686 / LMG 22925 / RQ-24</strain>
    </source>
</reference>
<dbReference type="AlphaFoldDB" id="D7CWT0"/>
<dbReference type="PANTHER" id="PTHR21043">
    <property type="entry name" value="IOJAP SUPERFAMILY ORTHOLOG"/>
    <property type="match status" value="1"/>
</dbReference>
<comment type="subcellular location">
    <subcellularLocation>
        <location evidence="2">Cytoplasm</location>
    </subcellularLocation>
</comment>
<dbReference type="GO" id="GO:0017148">
    <property type="term" value="P:negative regulation of translation"/>
    <property type="evidence" value="ECO:0007669"/>
    <property type="project" value="UniProtKB-UniRule"/>
</dbReference>
<reference evidence="3 4" key="2">
    <citation type="journal article" date="2011" name="Stand. Genomic Sci.">
        <title>Complete genome sequence of Truepera radiovictrix type strain (RQ-24).</title>
        <authorList>
            <person name="Ivanova N."/>
            <person name="Rohde C."/>
            <person name="Munk C."/>
            <person name="Nolan M."/>
            <person name="Lucas S."/>
            <person name="Del Rio T.G."/>
            <person name="Tice H."/>
            <person name="Deshpande S."/>
            <person name="Cheng J.F."/>
            <person name="Tapia R."/>
            <person name="Han C."/>
            <person name="Goodwin L."/>
            <person name="Pitluck S."/>
            <person name="Liolios K."/>
            <person name="Mavromatis K."/>
            <person name="Mikhailova N."/>
            <person name="Pati A."/>
            <person name="Chen A."/>
            <person name="Palaniappan K."/>
            <person name="Land M."/>
            <person name="Hauser L."/>
            <person name="Chang Y.J."/>
            <person name="Jeffries C.D."/>
            <person name="Brambilla E."/>
            <person name="Rohde M."/>
            <person name="Goker M."/>
            <person name="Tindall B.J."/>
            <person name="Woyke T."/>
            <person name="Bristow J."/>
            <person name="Eisen J.A."/>
            <person name="Markowitz V."/>
            <person name="Hugenholtz P."/>
            <person name="Kyrpides N.C."/>
            <person name="Klenk H.P."/>
            <person name="Lapidus A."/>
        </authorList>
    </citation>
    <scope>NUCLEOTIDE SEQUENCE [LARGE SCALE GENOMIC DNA]</scope>
    <source>
        <strain evidence="4">DSM 17093 / CIP 108686 / LMG 22925 / RQ-24</strain>
    </source>
</reference>
<protein>
    <recommendedName>
        <fullName evidence="2">Ribosomal silencing factor RsfS</fullName>
    </recommendedName>
</protein>
<comment type="subunit">
    <text evidence="2">Interacts with ribosomal protein uL14 (rplN).</text>
</comment>
<keyword evidence="4" id="KW-1185">Reference proteome</keyword>
<dbReference type="InterPro" id="IPR043519">
    <property type="entry name" value="NT_sf"/>
</dbReference>
<keyword evidence="2" id="KW-0678">Repressor</keyword>
<evidence type="ECO:0000256" key="1">
    <source>
        <dbReference type="ARBA" id="ARBA00010574"/>
    </source>
</evidence>
<keyword evidence="2" id="KW-0963">Cytoplasm</keyword>
<proteinExistence type="inferred from homology"/>
<name>D7CWT0_TRURR</name>
<keyword evidence="2" id="KW-0810">Translation regulation</keyword>
<evidence type="ECO:0000313" key="3">
    <source>
        <dbReference type="EMBL" id="ADI13171.1"/>
    </source>
</evidence>
<organism evidence="3 4">
    <name type="scientific">Truepera radiovictrix (strain DSM 17093 / CIP 108686 / LMG 22925 / RQ-24)</name>
    <dbReference type="NCBI Taxonomy" id="649638"/>
    <lineage>
        <taxon>Bacteria</taxon>
        <taxon>Thermotogati</taxon>
        <taxon>Deinococcota</taxon>
        <taxon>Deinococci</taxon>
        <taxon>Trueperales</taxon>
        <taxon>Trueperaceae</taxon>
        <taxon>Truepera</taxon>
    </lineage>
</organism>
<sequence>MPDVVQRIVDALDDRRAKDIAVLDLRRASETLDYFIVATGESSLQLRALEESVRDKLEAVGVRPKGVEGPSTRWVLLDYGFVVVHIMSPEARDFYDLEGLWADAERLEVTPTPPAATPPA</sequence>